<feature type="domain" description="Chemokine interleukin-8-like" evidence="2">
    <location>
        <begin position="68"/>
        <end position="126"/>
    </location>
</feature>
<evidence type="ECO:0000259" key="2">
    <source>
        <dbReference type="Pfam" id="PF00048"/>
    </source>
</evidence>
<dbReference type="Pfam" id="PF00048">
    <property type="entry name" value="IL8"/>
    <property type="match status" value="1"/>
</dbReference>
<dbReference type="SUPFAM" id="SSF54117">
    <property type="entry name" value="Interleukin 8-like chemokines"/>
    <property type="match status" value="1"/>
</dbReference>
<name>A0A8B9GY20_ASTMX</name>
<dbReference type="GO" id="GO:0006955">
    <property type="term" value="P:immune response"/>
    <property type="evidence" value="ECO:0007669"/>
    <property type="project" value="InterPro"/>
</dbReference>
<evidence type="ECO:0000313" key="3">
    <source>
        <dbReference type="Ensembl" id="ENSAMXP00005005570.1"/>
    </source>
</evidence>
<dbReference type="InterPro" id="IPR036048">
    <property type="entry name" value="Interleukin_8-like_sf"/>
</dbReference>
<organism evidence="3 4">
    <name type="scientific">Astyanax mexicanus</name>
    <name type="common">Blind cave fish</name>
    <name type="synonym">Astyanax fasciatus mexicanus</name>
    <dbReference type="NCBI Taxonomy" id="7994"/>
    <lineage>
        <taxon>Eukaryota</taxon>
        <taxon>Metazoa</taxon>
        <taxon>Chordata</taxon>
        <taxon>Craniata</taxon>
        <taxon>Vertebrata</taxon>
        <taxon>Euteleostomi</taxon>
        <taxon>Actinopterygii</taxon>
        <taxon>Neopterygii</taxon>
        <taxon>Teleostei</taxon>
        <taxon>Ostariophysi</taxon>
        <taxon>Characiformes</taxon>
        <taxon>Characoidei</taxon>
        <taxon>Acestrorhamphidae</taxon>
        <taxon>Acestrorhamphinae</taxon>
        <taxon>Astyanax</taxon>
    </lineage>
</organism>
<dbReference type="Gene3D" id="2.40.50.40">
    <property type="match status" value="1"/>
</dbReference>
<dbReference type="AlphaFoldDB" id="A0A8B9GY20"/>
<dbReference type="OMA" id="NEKERRC"/>
<reference evidence="3" key="1">
    <citation type="submission" date="2025-08" db="UniProtKB">
        <authorList>
            <consortium name="Ensembl"/>
        </authorList>
    </citation>
    <scope>IDENTIFICATION</scope>
</reference>
<dbReference type="GO" id="GO:0005615">
    <property type="term" value="C:extracellular space"/>
    <property type="evidence" value="ECO:0007669"/>
    <property type="project" value="UniProtKB-KW"/>
</dbReference>
<dbReference type="GO" id="GO:0008009">
    <property type="term" value="F:chemokine activity"/>
    <property type="evidence" value="ECO:0007669"/>
    <property type="project" value="InterPro"/>
</dbReference>
<dbReference type="OrthoDB" id="8845239at2759"/>
<proteinExistence type="predicted"/>
<accession>A0A8B9GY20</accession>
<protein>
    <recommendedName>
        <fullName evidence="2">Chemokine interleukin-8-like domain-containing protein</fullName>
    </recommendedName>
</protein>
<dbReference type="InterPro" id="IPR001811">
    <property type="entry name" value="Chemokine_IL8-like_dom"/>
</dbReference>
<sequence length="155" mass="17536">MLLPSPPHLTLSLAVVNLRRKLTSLIVSLVFFGSFHLFIMAFAVKALCLFLVAVVCIHLSTGVAIQLRCQCIKYSEKASPWKAIEEFSITQPHGRCQTTEVIITLKGINPATGRNHQRCLDLKLNQTITLQECWNRINKDESRPKLKYSECGQRK</sequence>
<evidence type="ECO:0000256" key="1">
    <source>
        <dbReference type="ARBA" id="ARBA00022514"/>
    </source>
</evidence>
<dbReference type="Proteomes" id="UP000694621">
    <property type="component" value="Unplaced"/>
</dbReference>
<dbReference type="Ensembl" id="ENSAMXT00005006357.1">
    <property type="protein sequence ID" value="ENSAMXP00005005570.1"/>
    <property type="gene ID" value="ENSAMXG00005003412.1"/>
</dbReference>
<keyword evidence="1" id="KW-0202">Cytokine</keyword>
<evidence type="ECO:0000313" key="4">
    <source>
        <dbReference type="Proteomes" id="UP000694621"/>
    </source>
</evidence>